<proteinExistence type="predicted"/>
<dbReference type="AlphaFoldDB" id="A0A7V8UA93"/>
<evidence type="ECO:0000256" key="1">
    <source>
        <dbReference type="SAM" id="Phobius"/>
    </source>
</evidence>
<feature type="transmembrane region" description="Helical" evidence="1">
    <location>
        <begin position="12"/>
        <end position="32"/>
    </location>
</feature>
<gene>
    <name evidence="2" type="ORF">FG486_16010</name>
</gene>
<name>A0A7V8UA93_9SPHN</name>
<reference evidence="2 3" key="1">
    <citation type="journal article" date="1994" name="Int. J. Syst. Bacteriol.">
        <title>Phylogenetic positions of novel aerobic, bacteriochlorophyll a-containing bacteria and description of Roseococcus thiosulfatophilus gen. nov., sp. nov., Erythromicrobium ramosum gen. nov., sp. nov., and Erythrobacter litoralis sp. nov.</title>
        <authorList>
            <person name="Yurkov V."/>
            <person name="Stackebrandt E."/>
            <person name="Holmes A."/>
            <person name="Fuerst J.A."/>
            <person name="Hugenholtz P."/>
            <person name="Golecki J."/>
            <person name="Gad'on N."/>
            <person name="Gorlenko V.M."/>
            <person name="Kompantseva E.I."/>
            <person name="Drews G."/>
        </authorList>
    </citation>
    <scope>NUCLEOTIDE SEQUENCE [LARGE SCALE GENOMIC DNA]</scope>
    <source>
        <strain evidence="2 3">KR-99</strain>
    </source>
</reference>
<dbReference type="RefSeq" id="WP_066280804.1">
    <property type="nucleotide sequence ID" value="NZ_BAAAGB010000001.1"/>
</dbReference>
<keyword evidence="1" id="KW-0812">Transmembrane</keyword>
<dbReference type="EMBL" id="VDES01000003">
    <property type="protein sequence ID" value="MBA1375849.1"/>
    <property type="molecule type" value="Genomic_DNA"/>
</dbReference>
<organism evidence="2 3">
    <name type="scientific">Sphingomonas ursincola</name>
    <dbReference type="NCBI Taxonomy" id="56361"/>
    <lineage>
        <taxon>Bacteria</taxon>
        <taxon>Pseudomonadati</taxon>
        <taxon>Pseudomonadota</taxon>
        <taxon>Alphaproteobacteria</taxon>
        <taxon>Sphingomonadales</taxon>
        <taxon>Sphingomonadaceae</taxon>
        <taxon>Sphingomonas</taxon>
    </lineage>
</organism>
<dbReference type="Proteomes" id="UP000589292">
    <property type="component" value="Unassembled WGS sequence"/>
</dbReference>
<evidence type="ECO:0000313" key="2">
    <source>
        <dbReference type="EMBL" id="MBA1375849.1"/>
    </source>
</evidence>
<protein>
    <submittedName>
        <fullName evidence="2">Uncharacterized protein</fullName>
    </submittedName>
</protein>
<sequence>MTPEDRSARSRFFTIGAVRLAGAVTIALAVAISYGRIDSVPGELAYVLLALGVIEFLVLPQMLVKRWKSPPTE</sequence>
<keyword evidence="3" id="KW-1185">Reference proteome</keyword>
<accession>A0A7V8UA93</accession>
<comment type="caution">
    <text evidence="2">The sequence shown here is derived from an EMBL/GenBank/DDBJ whole genome shotgun (WGS) entry which is preliminary data.</text>
</comment>
<evidence type="ECO:0000313" key="3">
    <source>
        <dbReference type="Proteomes" id="UP000589292"/>
    </source>
</evidence>
<keyword evidence="1" id="KW-0472">Membrane</keyword>
<feature type="transmembrane region" description="Helical" evidence="1">
    <location>
        <begin position="44"/>
        <end position="64"/>
    </location>
</feature>
<keyword evidence="1" id="KW-1133">Transmembrane helix</keyword>